<proteinExistence type="predicted"/>
<sequence>MGKSTGFLQYGRAENPHRPVQARIKDFEELYETQSETTRKEQAARCMNCGVPFCQSAIELKGMVTGCPLHNLIPEWNDEIYQGNIAYALNRLLKTNPFPEFTGRVCPALCEKACINGLDGEPVCVHDNEKFIIESAFEQGLMKPRKPAVRSGKRVAVIGAGPSGLALANALNQRGHLVCVLEREEEAGGLLMYGIPNMKLDKRVIQRRVELMKEEGVTFEMNTSVGRDVSFDQLKERYDAIAVCAGAKKPRPVAGFEDDIHGVAYAVDFLSATTRRLQAGAPLPDLRECHVVIVGGGDTGNDCCATAIRLGCTKITQLEMMPEPPVTRLESNPWPEWPKVKKTDYGQIEAIEVCGGDPRVYQTTIESLDTDEGVIKAVHTCQVGMTSHGPEKIEGTEAILPCDLLLVAAGFVGIEDSLKEAAGLETTPRNTIKTLPWRYRCQADDKLFAAGDARRGQSLVVWAIHEGLECAKEIDQFLMGYSNMES</sequence>
<evidence type="ECO:0000313" key="2">
    <source>
        <dbReference type="Proteomes" id="UP000308836"/>
    </source>
</evidence>
<comment type="caution">
    <text evidence="1">The sequence shown here is derived from an EMBL/GenBank/DDBJ whole genome shotgun (WGS) entry which is preliminary data.</text>
</comment>
<accession>A0AC61R9Q4</accession>
<dbReference type="EMBL" id="SRYG01000002">
    <property type="protein sequence ID" value="TGY67081.1"/>
    <property type="molecule type" value="Genomic_DNA"/>
</dbReference>
<protein>
    <submittedName>
        <fullName evidence="1">Glutamate synthase subunit beta</fullName>
    </submittedName>
</protein>
<organism evidence="1 2">
    <name type="scientific">Dubosiella muris</name>
    <dbReference type="NCBI Taxonomy" id="3038133"/>
    <lineage>
        <taxon>Bacteria</taxon>
        <taxon>Bacillati</taxon>
        <taxon>Bacillota</taxon>
        <taxon>Erysipelotrichia</taxon>
        <taxon>Erysipelotrichales</taxon>
        <taxon>Erysipelotrichaceae</taxon>
        <taxon>Dubosiella</taxon>
    </lineage>
</organism>
<evidence type="ECO:0000313" key="1">
    <source>
        <dbReference type="EMBL" id="TGY67081.1"/>
    </source>
</evidence>
<keyword evidence="2" id="KW-1185">Reference proteome</keyword>
<dbReference type="Proteomes" id="UP000308836">
    <property type="component" value="Unassembled WGS sequence"/>
</dbReference>
<name>A0AC61R9Q4_9FIRM</name>
<gene>
    <name evidence="1" type="ORF">E5336_01305</name>
</gene>
<reference evidence="1" key="1">
    <citation type="submission" date="2019-04" db="EMBL/GenBank/DDBJ databases">
        <title>Microbes associate with the intestines of laboratory mice.</title>
        <authorList>
            <person name="Navarre W."/>
            <person name="Wong E."/>
            <person name="Huang K."/>
            <person name="Tropini C."/>
            <person name="Ng K."/>
            <person name="Yu B."/>
        </authorList>
    </citation>
    <scope>NUCLEOTIDE SEQUENCE</scope>
    <source>
        <strain evidence="1">NM09_H32</strain>
    </source>
</reference>